<gene>
    <name evidence="2" type="ORF">GCM10011498_32740</name>
</gene>
<evidence type="ECO:0000256" key="1">
    <source>
        <dbReference type="SAM" id="Phobius"/>
    </source>
</evidence>
<sequence length="75" mass="7918">MFIVYITLGIISGIFAAIATLVSGAGILMAIAAYMFGGIVGVSASALWLILARNGFTRHPSPSPHAQRIPQSRFE</sequence>
<dbReference type="Proteomes" id="UP000628017">
    <property type="component" value="Unassembled WGS sequence"/>
</dbReference>
<accession>A0A916R2I3</accession>
<dbReference type="AlphaFoldDB" id="A0A916R2I3"/>
<comment type="caution">
    <text evidence="2">The sequence shown here is derived from an EMBL/GenBank/DDBJ whole genome shotgun (WGS) entry which is preliminary data.</text>
</comment>
<proteinExistence type="predicted"/>
<keyword evidence="3" id="KW-1185">Reference proteome</keyword>
<feature type="transmembrane region" description="Helical" evidence="1">
    <location>
        <begin position="26"/>
        <end position="51"/>
    </location>
</feature>
<evidence type="ECO:0000313" key="2">
    <source>
        <dbReference type="EMBL" id="GGA29065.1"/>
    </source>
</evidence>
<dbReference type="EMBL" id="BMKA01000006">
    <property type="protein sequence ID" value="GGA29065.1"/>
    <property type="molecule type" value="Genomic_DNA"/>
</dbReference>
<keyword evidence="1" id="KW-1133">Transmembrane helix</keyword>
<keyword evidence="1" id="KW-0812">Transmembrane</keyword>
<name>A0A916R2I3_9RHOB</name>
<evidence type="ECO:0000313" key="3">
    <source>
        <dbReference type="Proteomes" id="UP000628017"/>
    </source>
</evidence>
<reference evidence="2" key="1">
    <citation type="journal article" date="2014" name="Int. J. Syst. Evol. Microbiol.">
        <title>Complete genome sequence of Corynebacterium casei LMG S-19264T (=DSM 44701T), isolated from a smear-ripened cheese.</title>
        <authorList>
            <consortium name="US DOE Joint Genome Institute (JGI-PGF)"/>
            <person name="Walter F."/>
            <person name="Albersmeier A."/>
            <person name="Kalinowski J."/>
            <person name="Ruckert C."/>
        </authorList>
    </citation>
    <scope>NUCLEOTIDE SEQUENCE</scope>
    <source>
        <strain evidence="2">CGMCC 1.15880</strain>
    </source>
</reference>
<reference evidence="2" key="2">
    <citation type="submission" date="2020-09" db="EMBL/GenBank/DDBJ databases">
        <authorList>
            <person name="Sun Q."/>
            <person name="Zhou Y."/>
        </authorList>
    </citation>
    <scope>NUCLEOTIDE SEQUENCE</scope>
    <source>
        <strain evidence="2">CGMCC 1.15880</strain>
    </source>
</reference>
<keyword evidence="1" id="KW-0472">Membrane</keyword>
<organism evidence="2 3">
    <name type="scientific">Neptunicoccus cionae</name>
    <dbReference type="NCBI Taxonomy" id="2035344"/>
    <lineage>
        <taxon>Bacteria</taxon>
        <taxon>Pseudomonadati</taxon>
        <taxon>Pseudomonadota</taxon>
        <taxon>Alphaproteobacteria</taxon>
        <taxon>Rhodobacterales</taxon>
        <taxon>Paracoccaceae</taxon>
        <taxon>Neptunicoccus</taxon>
    </lineage>
</organism>
<protein>
    <submittedName>
        <fullName evidence="2">Uncharacterized protein</fullName>
    </submittedName>
</protein>